<reference evidence="1" key="1">
    <citation type="submission" date="2016-07" db="EMBL/GenBank/DDBJ databases">
        <authorList>
            <person name="Bretaudeau A."/>
        </authorList>
    </citation>
    <scope>NUCLEOTIDE SEQUENCE</scope>
    <source>
        <strain evidence="1">Rice</strain>
        <tissue evidence="1">Whole body</tissue>
    </source>
</reference>
<name>A0A2H1VHR1_SPOFR</name>
<sequence length="416" mass="45247">MLYSSSASTSTALPLCGLIGLRREGEPAGLGLGVGGFSRASSSASVSCPLYQSALEIEIAFVSISQERCNSFGPQMSLIPIQTLATIQTRQYLNTITIKICHLPFGNLPGPLASLVDVIEGLAQLAAGATGCVTVDAHVEELAVFRVSVPRVGQTEGLVHRGTVEGEHLCEEKLYDIIIYVDRNVYNEFNQATTSQGDLEVMASDIRGSAPVSKVAMYHKRNGYYAYCTVGAVAGCPAERTAVEPSAKKPSSGQSFVISASCSAFLSFSAIVLIGGLTGFLPLGFGPAADARTEKIRIFLWNVDNDIYEVIRLSRRNVLRPPIVLKLHLQTEQQIDVSPDGNKQVNKHMDHDGKPKHQRRYKCVAGLLKGLEEFEDCWLFWYWRDCEEGESLNAGCLQPAYLDDIGPMFSSDNDDD</sequence>
<proteinExistence type="predicted"/>
<organism evidence="1">
    <name type="scientific">Spodoptera frugiperda</name>
    <name type="common">Fall armyworm</name>
    <dbReference type="NCBI Taxonomy" id="7108"/>
    <lineage>
        <taxon>Eukaryota</taxon>
        <taxon>Metazoa</taxon>
        <taxon>Ecdysozoa</taxon>
        <taxon>Arthropoda</taxon>
        <taxon>Hexapoda</taxon>
        <taxon>Insecta</taxon>
        <taxon>Pterygota</taxon>
        <taxon>Neoptera</taxon>
        <taxon>Endopterygota</taxon>
        <taxon>Lepidoptera</taxon>
        <taxon>Glossata</taxon>
        <taxon>Ditrysia</taxon>
        <taxon>Noctuoidea</taxon>
        <taxon>Noctuidae</taxon>
        <taxon>Amphipyrinae</taxon>
        <taxon>Spodoptera</taxon>
    </lineage>
</organism>
<dbReference type="AlphaFoldDB" id="A0A2H1VHR1"/>
<evidence type="ECO:0000313" key="1">
    <source>
        <dbReference type="EMBL" id="SOQ40367.1"/>
    </source>
</evidence>
<protein>
    <submittedName>
        <fullName evidence="1">SFRICE_000801</fullName>
    </submittedName>
</protein>
<accession>A0A2H1VHR1</accession>
<dbReference type="EMBL" id="ODYU01002626">
    <property type="protein sequence ID" value="SOQ40367.1"/>
    <property type="molecule type" value="Genomic_DNA"/>
</dbReference>
<gene>
    <name evidence="1" type="ORF">SFRICE_000801</name>
</gene>